<dbReference type="PANTHER" id="PTHR10009:SF19">
    <property type="entry name" value="RE55542P"/>
    <property type="match status" value="1"/>
</dbReference>
<name>A0A2K8JVE3_PRIPG</name>
<evidence type="ECO:0000256" key="4">
    <source>
        <dbReference type="SAM" id="SignalP"/>
    </source>
</evidence>
<reference evidence="5" key="1">
    <citation type="submission" date="2016-10" db="EMBL/GenBank/DDBJ databases">
        <title>The assassin bug Pristhesancus plagipennis produces two different types of venom.</title>
        <authorList>
            <person name="Walker A.A."/>
            <person name="Herzig V."/>
            <person name="Jin J."/>
            <person name="Fry B.G."/>
            <person name="King G.F."/>
        </authorList>
    </citation>
    <scope>NUCLEOTIDE SEQUENCE</scope>
    <source>
        <tissue evidence="5">Venom/labial glands</tissue>
    </source>
</reference>
<keyword evidence="3" id="KW-0964">Secreted</keyword>
<keyword evidence="4" id="KW-0732">Signal</keyword>
<evidence type="ECO:0000256" key="2">
    <source>
        <dbReference type="ARBA" id="ARBA00009127"/>
    </source>
</evidence>
<dbReference type="InterPro" id="IPR017996">
    <property type="entry name" value="MRJP/yellow-related"/>
</dbReference>
<dbReference type="InterPro" id="IPR011042">
    <property type="entry name" value="6-blade_b-propeller_TolB-like"/>
</dbReference>
<dbReference type="Gene3D" id="2.120.10.30">
    <property type="entry name" value="TolB, C-terminal domain"/>
    <property type="match status" value="1"/>
</dbReference>
<sequence>MYSYGALLLAAILAIVSSELEVMFQWNLINWDMPFNYPLSTPYTGRTTIANSVEIGWDRIFLTLPRIWSGNPASLAVVPRSKDGYPTDQSPPLQAYPSWDWHTEAASGSLGSGKGNCSGFVSVFRVKIDRCNRLWVMDSGILDSLVTFSVVCPPRIFIFDLATDRLLRTITLPKSVTRPNTLIANFELDEPSTALSSTSYNSCDNIFVYMTDTTNPGIIVYDVARENFWRLQHPNMYADPDFGTYRVAGESYTLMDGILGLALSAPSHNMERTLYFQPFASNRLFSIPTSVLQSGPNPGDDGELPVTLVGHKSSQAAGLCIDQRDGSLLFSPVTETALASWQPGSSYHKVLAYSPAMLQVVTDLKSATRDGGTIWIVSTRLQKFFRQTINPKEMHVRILRLVPDPPPLNSSYFYYH</sequence>
<evidence type="ECO:0000256" key="1">
    <source>
        <dbReference type="ARBA" id="ARBA00004613"/>
    </source>
</evidence>
<evidence type="ECO:0008006" key="6">
    <source>
        <dbReference type="Google" id="ProtNLM"/>
    </source>
</evidence>
<organism evidence="5">
    <name type="scientific">Pristhesancus plagipennis</name>
    <name type="common">Common assassin bug</name>
    <dbReference type="NCBI Taxonomy" id="1955184"/>
    <lineage>
        <taxon>Eukaryota</taxon>
        <taxon>Metazoa</taxon>
        <taxon>Ecdysozoa</taxon>
        <taxon>Arthropoda</taxon>
        <taxon>Hexapoda</taxon>
        <taxon>Insecta</taxon>
        <taxon>Pterygota</taxon>
        <taxon>Neoptera</taxon>
        <taxon>Paraneoptera</taxon>
        <taxon>Hemiptera</taxon>
        <taxon>Heteroptera</taxon>
        <taxon>Panheteroptera</taxon>
        <taxon>Cimicomorpha</taxon>
        <taxon>Reduviidae</taxon>
        <taxon>Harpactorinae</taxon>
        <taxon>Harpactorini</taxon>
        <taxon>Pristhesancus</taxon>
    </lineage>
</organism>
<dbReference type="SUPFAM" id="SSF101898">
    <property type="entry name" value="NHL repeat"/>
    <property type="match status" value="1"/>
</dbReference>
<dbReference type="PANTHER" id="PTHR10009">
    <property type="entry name" value="PROTEIN YELLOW-RELATED"/>
    <property type="match status" value="1"/>
</dbReference>
<feature type="signal peptide" evidence="4">
    <location>
        <begin position="1"/>
        <end position="18"/>
    </location>
</feature>
<dbReference type="GO" id="GO:0005576">
    <property type="term" value="C:extracellular region"/>
    <property type="evidence" value="ECO:0007669"/>
    <property type="project" value="UniProtKB-SubCell"/>
</dbReference>
<dbReference type="Pfam" id="PF03022">
    <property type="entry name" value="MRJP"/>
    <property type="match status" value="1"/>
</dbReference>
<evidence type="ECO:0000256" key="3">
    <source>
        <dbReference type="ARBA" id="ARBA00022525"/>
    </source>
</evidence>
<comment type="similarity">
    <text evidence="2">Belongs to the major royal jelly protein family.</text>
</comment>
<accession>A0A2K8JVE3</accession>
<feature type="chain" id="PRO_5014771912" description="Bee-milk protein" evidence="4">
    <location>
        <begin position="19"/>
        <end position="416"/>
    </location>
</feature>
<protein>
    <recommendedName>
        <fullName evidence="6">Bee-milk protein</fullName>
    </recommendedName>
</protein>
<dbReference type="AlphaFoldDB" id="A0A2K8JVE3"/>
<proteinExistence type="evidence at transcript level"/>
<dbReference type="EMBL" id="KY031284">
    <property type="protein sequence ID" value="ATU83035.1"/>
    <property type="molecule type" value="mRNA"/>
</dbReference>
<comment type="subcellular location">
    <subcellularLocation>
        <location evidence="1">Secreted</location>
    </subcellularLocation>
</comment>
<evidence type="ECO:0000313" key="5">
    <source>
        <dbReference type="EMBL" id="ATU83035.1"/>
    </source>
</evidence>